<protein>
    <recommendedName>
        <fullName evidence="4">Right handed beta helix domain-containing protein</fullName>
    </recommendedName>
</protein>
<dbReference type="EMBL" id="MEUI01000021">
    <property type="protein sequence ID" value="OGC34205.1"/>
    <property type="molecule type" value="Genomic_DNA"/>
</dbReference>
<dbReference type="InterPro" id="IPR011050">
    <property type="entry name" value="Pectin_lyase_fold/virulence"/>
</dbReference>
<dbReference type="InterPro" id="IPR006626">
    <property type="entry name" value="PbH1"/>
</dbReference>
<evidence type="ECO:0000313" key="2">
    <source>
        <dbReference type="EMBL" id="OGC34205.1"/>
    </source>
</evidence>
<evidence type="ECO:0008006" key="4">
    <source>
        <dbReference type="Google" id="ProtNLM"/>
    </source>
</evidence>
<dbReference type="Proteomes" id="UP000177309">
    <property type="component" value="Unassembled WGS sequence"/>
</dbReference>
<feature type="non-terminal residue" evidence="2">
    <location>
        <position position="1328"/>
    </location>
</feature>
<feature type="signal peptide" evidence="1">
    <location>
        <begin position="1"/>
        <end position="28"/>
    </location>
</feature>
<reference evidence="2 3" key="1">
    <citation type="journal article" date="2016" name="Nat. Commun.">
        <title>Thousands of microbial genomes shed light on interconnected biogeochemical processes in an aquifer system.</title>
        <authorList>
            <person name="Anantharaman K."/>
            <person name="Brown C.T."/>
            <person name="Hug L.A."/>
            <person name="Sharon I."/>
            <person name="Castelle C.J."/>
            <person name="Probst A.J."/>
            <person name="Thomas B.C."/>
            <person name="Singh A."/>
            <person name="Wilkins M.J."/>
            <person name="Karaoz U."/>
            <person name="Brodie E.L."/>
            <person name="Williams K.H."/>
            <person name="Hubbard S.S."/>
            <person name="Banfield J.F."/>
        </authorList>
    </citation>
    <scope>NUCLEOTIDE SEQUENCE [LARGE SCALE GENOMIC DNA]</scope>
</reference>
<sequence length="1328" mass="136699">MKKLFFIIGVGFLSFYLIANALSLPSFADTFVVSNGNDSGDGSLRKAIEDANSNPGPHIINFSLSIHDTNSYTTEADVGYWHIDLVSELPTLTTDGTIISGESQAATAHGDSNPYGPEVLINGSALGANQDGLTIAANNCIIKTLVINNFGNSGIYITGNSNEVYGCYLGTNATAEIAAANDKGIEILNGSYNIIGSSESGRRNVISGNDIVGIFLQGANTAYNVIRGNYIGTERTATSALTNTNGGISLQSNPHHNTIGGTTADDKNIISGNGIVGINIDSSNTNEVVGNYIGTDVNGTSAITNEGNGITISGGSLDNNIGDGTAAGRNIISGNNIDGVNITDTNTRDNKVRGNYIGMDVNGTTALSNLQKGVSIVSGASLNVIGGENAGERNIISGNNEDGVVINSSANNLVIGNYIGLDVNGTTDRGNGWKGIRIYGTGSNFNTIEANVISGNDENGIIIGASFGGTEISSSNEVLGNYIGLSSNGSSAIANSSHGIVITNYGQYNKIGNGTITGRNIISGNGLDGIYISGTNVGSNEILGNYIGTSSNGASAVPNSSDGININSCSIINYLGGTGSTEGNVISGNASHGISLNNGDNQQILHNYIGLNANGTNQLTNEGIGLYMNSNSTGNNVGNGNANGRNIISGNATAGIQIDGRWNTIDGNYIGLNAVGDSRLDNVEQGVLLTNTSRNNTINSNFISGNGSHGLQMRDEAASNEVTGNYIGLDATGSFGIQNNGAGIKIQEGGDYNIIGGTTAAERNYISGNNSAGIIIDGELNLSTGNQILGNYIGLDGNGSSAVANNNHGIQLINWIQNTQIGDGTTDGRNYIAGNAGDGIAITGNNTNTNEVNNNVIGWDVAGSERLNGGSAIDYNSGTPLIKNNILNCYIISTGEGGSGAINVVDYTDFSIQNNTIESYVNGILMRGFNNNFNIVGNMISGHNTESGIVAGTLGDFAQNGLIATNEVRSFATGINVAVDSGATLTIDRNTIVKYAENGFYIPSGAVDSIINITNSIFSQDPTEITSTTGTGLKDDGSSANINVSYCNVYGNQTDYTNISSGVGTISAVANFTNATSNDFTLASNSPCINSGTPEGVDMGAYPYSGSVPVVRVITPNGGENWTALTSQNITWYASNEGDPVTNITLSYSTDEGTSYTLITNESNTSSYAWTVANDPTSDALIKIIATTDTGATASDESDAVFTISASVSVDSISLKDTSTGSTSYTNNQTVSVEASGVTGSPTEMIVSSEASFSGASWIPYDANTTETLSAGDGIKTVYYKIRNSNYVESATVSASITVDASAPTAPVPIYPTTGTTTSDATPTLSWN</sequence>
<name>A0A1F4TNA6_UNCSA</name>
<comment type="caution">
    <text evidence="2">The sequence shown here is derived from an EMBL/GenBank/DDBJ whole genome shotgun (WGS) entry which is preliminary data.</text>
</comment>
<evidence type="ECO:0000313" key="3">
    <source>
        <dbReference type="Proteomes" id="UP000177309"/>
    </source>
</evidence>
<dbReference type="SUPFAM" id="SSF51126">
    <property type="entry name" value="Pectin lyase-like"/>
    <property type="match status" value="2"/>
</dbReference>
<gene>
    <name evidence="2" type="ORF">A2462_08260</name>
</gene>
<dbReference type="InterPro" id="IPR012334">
    <property type="entry name" value="Pectin_lyas_fold"/>
</dbReference>
<dbReference type="SMART" id="SM00710">
    <property type="entry name" value="PbH1"/>
    <property type="match status" value="15"/>
</dbReference>
<organism evidence="2 3">
    <name type="scientific">candidate division WOR-1 bacterium RIFOXYC2_FULL_41_25</name>
    <dbReference type="NCBI Taxonomy" id="1802586"/>
    <lineage>
        <taxon>Bacteria</taxon>
        <taxon>Bacillati</taxon>
        <taxon>Saganbacteria</taxon>
    </lineage>
</organism>
<accession>A0A1F4TNA6</accession>
<feature type="chain" id="PRO_5009514623" description="Right handed beta helix domain-containing protein" evidence="1">
    <location>
        <begin position="29"/>
        <end position="1328"/>
    </location>
</feature>
<evidence type="ECO:0000256" key="1">
    <source>
        <dbReference type="SAM" id="SignalP"/>
    </source>
</evidence>
<proteinExistence type="predicted"/>
<dbReference type="Gene3D" id="2.160.20.10">
    <property type="entry name" value="Single-stranded right-handed beta-helix, Pectin lyase-like"/>
    <property type="match status" value="1"/>
</dbReference>
<keyword evidence="1" id="KW-0732">Signal</keyword>